<keyword evidence="1" id="KW-0175">Coiled coil</keyword>
<organism evidence="2 3">
    <name type="scientific">Actinomadura violacea</name>
    <dbReference type="NCBI Taxonomy" id="2819934"/>
    <lineage>
        <taxon>Bacteria</taxon>
        <taxon>Bacillati</taxon>
        <taxon>Actinomycetota</taxon>
        <taxon>Actinomycetes</taxon>
        <taxon>Streptosporangiales</taxon>
        <taxon>Thermomonosporaceae</taxon>
        <taxon>Actinomadura</taxon>
    </lineage>
</organism>
<dbReference type="Pfam" id="PF12083">
    <property type="entry name" value="DUF3560"/>
    <property type="match status" value="1"/>
</dbReference>
<proteinExistence type="predicted"/>
<evidence type="ECO:0000256" key="1">
    <source>
        <dbReference type="SAM" id="Coils"/>
    </source>
</evidence>
<sequence length="373" mass="42355">MATIKITHTLPEGTLVHGTERGDGTGTILGGRGGCGFRFSRDLGCWYLPHSRDKVSKTWAIGEAKRRLTEAGHTVVVEIDDASPGRDFGKAEAERNERAEDRAERYGVRGHRALRAGLSRWQHNRERMSHIPMGQPILVGHYSERRHRNFLDKMHRSDGIAVKDMERGEYWAARAAAAEKYRQHRENLPTTLRRIERLEAELRRMDRHLESMRVKAEAEAAAKRAAVRGAVLREWFRKLLRRPHAPVPASPGMIRMTTTREQTAGELAYWQEHVEKLKAEGLKVWGPGDFAKGDFALHRGRWFEVIRVNPKTLTVPWQHLGDHRAVLTVEAATKAQLTGGRLHTDRFGYDDIQGRMSAEEMAVKLAQPAPQDS</sequence>
<feature type="coiled-coil region" evidence="1">
    <location>
        <begin position="181"/>
        <end position="215"/>
    </location>
</feature>
<reference evidence="2 3" key="1">
    <citation type="submission" date="2021-03" db="EMBL/GenBank/DDBJ databases">
        <title>Actinomadura violae sp. nov., isolated from lichen in Thailand.</title>
        <authorList>
            <person name="Kanchanasin P."/>
            <person name="Saeng-In P."/>
            <person name="Phongsopitanun W."/>
            <person name="Yuki M."/>
            <person name="Kudo T."/>
            <person name="Ohkuma M."/>
            <person name="Tanasupawat S."/>
        </authorList>
    </citation>
    <scope>NUCLEOTIDE SEQUENCE [LARGE SCALE GENOMIC DNA]</scope>
    <source>
        <strain evidence="2 3">LCR2-06</strain>
    </source>
</reference>
<dbReference type="Proteomes" id="UP000680206">
    <property type="component" value="Unassembled WGS sequence"/>
</dbReference>
<keyword evidence="3" id="KW-1185">Reference proteome</keyword>
<comment type="caution">
    <text evidence="2">The sequence shown here is derived from an EMBL/GenBank/DDBJ whole genome shotgun (WGS) entry which is preliminary data.</text>
</comment>
<evidence type="ECO:0000313" key="2">
    <source>
        <dbReference type="EMBL" id="MBO2461160.1"/>
    </source>
</evidence>
<evidence type="ECO:0000313" key="3">
    <source>
        <dbReference type="Proteomes" id="UP000680206"/>
    </source>
</evidence>
<accession>A0ABS3RWN2</accession>
<dbReference type="InterPro" id="IPR021944">
    <property type="entry name" value="DUF3560"/>
</dbReference>
<gene>
    <name evidence="2" type="ORF">J4709_26605</name>
</gene>
<dbReference type="EMBL" id="JAGEPF010000016">
    <property type="protein sequence ID" value="MBO2461160.1"/>
    <property type="molecule type" value="Genomic_DNA"/>
</dbReference>
<protein>
    <submittedName>
        <fullName evidence="2">DUF3560 domain-containing protein</fullName>
    </submittedName>
</protein>
<dbReference type="RefSeq" id="WP_208244521.1">
    <property type="nucleotide sequence ID" value="NZ_JAGEPF010000016.1"/>
</dbReference>
<name>A0ABS3RWN2_9ACTN</name>